<proteinExistence type="predicted"/>
<feature type="coiled-coil region" evidence="1">
    <location>
        <begin position="303"/>
        <end position="390"/>
    </location>
</feature>
<reference evidence="3" key="1">
    <citation type="submission" date="2023-08" db="EMBL/GenBank/DDBJ databases">
        <authorList>
            <person name="Chen Y."/>
            <person name="Shah S."/>
            <person name="Dougan E. K."/>
            <person name="Thang M."/>
            <person name="Chan C."/>
        </authorList>
    </citation>
    <scope>NUCLEOTIDE SEQUENCE</scope>
</reference>
<evidence type="ECO:0000256" key="1">
    <source>
        <dbReference type="SAM" id="Coils"/>
    </source>
</evidence>
<evidence type="ECO:0000313" key="3">
    <source>
        <dbReference type="EMBL" id="CAJ1398497.1"/>
    </source>
</evidence>
<dbReference type="Proteomes" id="UP001178507">
    <property type="component" value="Unassembled WGS sequence"/>
</dbReference>
<accession>A0AA36N8W8</accession>
<sequence length="537" mass="60123">MSWLKTAVSRVGEKAEALKQSERFQRFQERTSTVMLSAAEGVKRAREKIGRPASAIEFEAQLENRAKTTRTLAAVAEMHKSWAQSIASKDGPRVTGEHELGFKEMFLQSRALEYSLEVIIAEPSLREHYVNLTSADASPAALHDLLCKSLAFPAAQWQALIQVAMSGDLPSEQLTWIVSAVTAMKIDWNEEVLCHERKELAVKAELFKQELRPLGDSDENTKKRIELSTQLLQTYQEVQQNLQSSEEHREEVRQLRQGDLQHLHLQIQARIVGLQSQAESSTKSQKDLEGELNQSQDSLRLQLEHMDEVRAQIDKEIEELDERKRQLRMELDAVSRQLDEARAKQKQHMEKSDKQRSELYSIKSSLKGKINAATSEAQSSEREKDLLDQTRKIIEEVTASLQASGKEQDMDLKQKQVDFQEHFKALLADHLRFCEAKANKLQAQAEAAAPEAKESLLAAARDAEAALEEFQKTYGSFLNSELKAQIASLREAYGRTKSILGGEAKSAESAAESSLLEPPVPEAAGYPAASSAPAPII</sequence>
<keyword evidence="4" id="KW-1185">Reference proteome</keyword>
<name>A0AA36N8W8_9DINO</name>
<dbReference type="EMBL" id="CAUJNA010003302">
    <property type="protein sequence ID" value="CAJ1398497.1"/>
    <property type="molecule type" value="Genomic_DNA"/>
</dbReference>
<feature type="region of interest" description="Disordered" evidence="2">
    <location>
        <begin position="508"/>
        <end position="537"/>
    </location>
</feature>
<organism evidence="3 4">
    <name type="scientific">Effrenium voratum</name>
    <dbReference type="NCBI Taxonomy" id="2562239"/>
    <lineage>
        <taxon>Eukaryota</taxon>
        <taxon>Sar</taxon>
        <taxon>Alveolata</taxon>
        <taxon>Dinophyceae</taxon>
        <taxon>Suessiales</taxon>
        <taxon>Symbiodiniaceae</taxon>
        <taxon>Effrenium</taxon>
    </lineage>
</organism>
<evidence type="ECO:0000313" key="4">
    <source>
        <dbReference type="Proteomes" id="UP001178507"/>
    </source>
</evidence>
<gene>
    <name evidence="3" type="ORF">EVOR1521_LOCUS22281</name>
</gene>
<keyword evidence="1" id="KW-0175">Coiled coil</keyword>
<evidence type="ECO:0000256" key="2">
    <source>
        <dbReference type="SAM" id="MobiDB-lite"/>
    </source>
</evidence>
<protein>
    <submittedName>
        <fullName evidence="3">Uncharacterized protein</fullName>
    </submittedName>
</protein>
<dbReference type="AlphaFoldDB" id="A0AA36N8W8"/>
<comment type="caution">
    <text evidence="3">The sequence shown here is derived from an EMBL/GenBank/DDBJ whole genome shotgun (WGS) entry which is preliminary data.</text>
</comment>